<accession>A0A3R7JZ75</accession>
<dbReference type="Proteomes" id="UP000286415">
    <property type="component" value="Unassembled WGS sequence"/>
</dbReference>
<proteinExistence type="predicted"/>
<reference evidence="1 2" key="1">
    <citation type="journal article" date="2018" name="Biotechnol. Adv.">
        <title>Improved genomic resources and new bioinformatic workflow for the carcinogenic parasite Clonorchis sinensis: Biotechnological implications.</title>
        <authorList>
            <person name="Wang D."/>
            <person name="Korhonen P.K."/>
            <person name="Gasser R.B."/>
            <person name="Young N.D."/>
        </authorList>
    </citation>
    <scope>NUCLEOTIDE SEQUENCE [LARGE SCALE GENOMIC DNA]</scope>
    <source>
        <strain evidence="1">Cs-k2</strain>
    </source>
</reference>
<evidence type="ECO:0000313" key="2">
    <source>
        <dbReference type="Proteomes" id="UP000286415"/>
    </source>
</evidence>
<sequence length="135" mass="15103">MSLIEYAALNLPHVSFWTICMDEPTHKFAGISPTANDPFRHFWGSSSRHSPQVSINVMLDLNSNCTKFAHYTQAHTSLILTRASTESYLNECASQGLPRISVGTIFRMSQYIVQTEHATYKVAKSLLQLTVGLII</sequence>
<gene>
    <name evidence="1" type="ORF">CSKR_113614</name>
</gene>
<organism evidence="1 2">
    <name type="scientific">Clonorchis sinensis</name>
    <name type="common">Chinese liver fluke</name>
    <dbReference type="NCBI Taxonomy" id="79923"/>
    <lineage>
        <taxon>Eukaryota</taxon>
        <taxon>Metazoa</taxon>
        <taxon>Spiralia</taxon>
        <taxon>Lophotrochozoa</taxon>
        <taxon>Platyhelminthes</taxon>
        <taxon>Trematoda</taxon>
        <taxon>Digenea</taxon>
        <taxon>Opisthorchiida</taxon>
        <taxon>Opisthorchiata</taxon>
        <taxon>Opisthorchiidae</taxon>
        <taxon>Clonorchis</taxon>
    </lineage>
</organism>
<keyword evidence="2" id="KW-1185">Reference proteome</keyword>
<dbReference type="InParanoid" id="A0A3R7JZ75"/>
<name>A0A3R7JZ75_CLOSI</name>
<evidence type="ECO:0000313" key="1">
    <source>
        <dbReference type="EMBL" id="KAG5445361.1"/>
    </source>
</evidence>
<dbReference type="EMBL" id="NIRI02000056">
    <property type="protein sequence ID" value="KAG5445361.1"/>
    <property type="molecule type" value="Genomic_DNA"/>
</dbReference>
<reference evidence="1 2" key="2">
    <citation type="journal article" date="2021" name="Genomics">
        <title>High-quality reference genome for Clonorchis sinensis.</title>
        <authorList>
            <person name="Young N.D."/>
            <person name="Stroehlein A.J."/>
            <person name="Kinkar L."/>
            <person name="Wang T."/>
            <person name="Sohn W.M."/>
            <person name="Chang B.C.H."/>
            <person name="Kaur P."/>
            <person name="Weisz D."/>
            <person name="Dudchenko O."/>
            <person name="Aiden E.L."/>
            <person name="Korhonen P.K."/>
            <person name="Gasser R.B."/>
        </authorList>
    </citation>
    <scope>NUCLEOTIDE SEQUENCE [LARGE SCALE GENOMIC DNA]</scope>
    <source>
        <strain evidence="1">Cs-k2</strain>
    </source>
</reference>
<comment type="caution">
    <text evidence="1">The sequence shown here is derived from an EMBL/GenBank/DDBJ whole genome shotgun (WGS) entry which is preliminary data.</text>
</comment>
<dbReference type="AlphaFoldDB" id="A0A3R7JZ75"/>
<protein>
    <submittedName>
        <fullName evidence="1">Uncharacterized protein</fullName>
    </submittedName>
</protein>